<dbReference type="Pfam" id="PF14492">
    <property type="entry name" value="EFG_III"/>
    <property type="match status" value="1"/>
</dbReference>
<gene>
    <name evidence="8" type="ORF">Rifp1Sym_ao00410</name>
</gene>
<evidence type="ECO:0000313" key="9">
    <source>
        <dbReference type="Proteomes" id="UP000004491"/>
    </source>
</evidence>
<dbReference type="Proteomes" id="UP000004491">
    <property type="component" value="Unassembled WGS sequence"/>
</dbReference>
<evidence type="ECO:0000313" key="8">
    <source>
        <dbReference type="EMBL" id="EGV52175.1"/>
    </source>
</evidence>
<dbReference type="Pfam" id="PF00009">
    <property type="entry name" value="GTP_EFTU"/>
    <property type="match status" value="1"/>
</dbReference>
<dbReference type="FunFam" id="3.30.230.10:FF:000003">
    <property type="entry name" value="Elongation factor G"/>
    <property type="match status" value="1"/>
</dbReference>
<reference evidence="8" key="1">
    <citation type="journal article" date="2011" name="ISME J.">
        <title>The endosymbionts of the deep-sea tubeworms Riftia pachyptila and Tevnia jerichonana share an identical physiology as revealed by proteogenomic analyses.</title>
        <authorList>
            <person name="Gardebrecht A."/>
            <person name="Markert S."/>
            <person name="Felbeck H."/>
            <person name="Thuermer A."/>
            <person name="Albrecht D."/>
            <person name="Wollherr A."/>
            <person name="Kabisch J."/>
            <person name="Lehmann R."/>
            <person name="Daniel R."/>
            <person name="Liesegang H."/>
            <person name="Hecker M."/>
            <person name="Sievert S.M."/>
            <person name="Schweder T."/>
        </authorList>
    </citation>
    <scope>NUCLEOTIDE SEQUENCE [LARGE SCALE GENOMIC DNA]</scope>
</reference>
<keyword evidence="3 8" id="KW-0251">Elongation factor</keyword>
<dbReference type="SUPFAM" id="SSF54211">
    <property type="entry name" value="Ribosomal protein S5 domain 2-like"/>
    <property type="match status" value="1"/>
</dbReference>
<dbReference type="InterPro" id="IPR053905">
    <property type="entry name" value="EF-G-like_DII"/>
</dbReference>
<dbReference type="GO" id="GO:0003746">
    <property type="term" value="F:translation elongation factor activity"/>
    <property type="evidence" value="ECO:0007669"/>
    <property type="project" value="UniProtKB-KW"/>
</dbReference>
<dbReference type="Pfam" id="PF22042">
    <property type="entry name" value="EF-G_D2"/>
    <property type="match status" value="1"/>
</dbReference>
<dbReference type="Gene3D" id="3.30.70.240">
    <property type="match status" value="1"/>
</dbReference>
<dbReference type="InterPro" id="IPR005225">
    <property type="entry name" value="Small_GTP-bd"/>
</dbReference>
<dbReference type="NCBIfam" id="NF009891">
    <property type="entry name" value="PRK13351.1-1"/>
    <property type="match status" value="1"/>
</dbReference>
<accession>G2DB67</accession>
<comment type="caution">
    <text evidence="8">The sequence shown here is derived from an EMBL/GenBank/DDBJ whole genome shotgun (WGS) entry which is preliminary data.</text>
</comment>
<evidence type="ECO:0000256" key="3">
    <source>
        <dbReference type="ARBA" id="ARBA00022768"/>
    </source>
</evidence>
<dbReference type="PANTHER" id="PTHR43261">
    <property type="entry name" value="TRANSLATION ELONGATION FACTOR G-RELATED"/>
    <property type="match status" value="1"/>
</dbReference>
<dbReference type="InterPro" id="IPR020568">
    <property type="entry name" value="Ribosomal_Su5_D2-typ_SF"/>
</dbReference>
<evidence type="ECO:0000256" key="5">
    <source>
        <dbReference type="ARBA" id="ARBA00023134"/>
    </source>
</evidence>
<dbReference type="SUPFAM" id="SSF54980">
    <property type="entry name" value="EF-G C-terminal domain-like"/>
    <property type="match status" value="2"/>
</dbReference>
<dbReference type="CDD" id="cd01434">
    <property type="entry name" value="EFG_mtEFG1_IV"/>
    <property type="match status" value="1"/>
</dbReference>
<dbReference type="PANTHER" id="PTHR43261:SF6">
    <property type="entry name" value="ELONGATION FACTOR G-LIKE PROTEIN"/>
    <property type="match status" value="1"/>
</dbReference>
<name>G2DB67_9GAMM</name>
<dbReference type="GO" id="GO:0003924">
    <property type="term" value="F:GTPase activity"/>
    <property type="evidence" value="ECO:0007669"/>
    <property type="project" value="InterPro"/>
</dbReference>
<evidence type="ECO:0000256" key="6">
    <source>
        <dbReference type="ARBA" id="ARBA00024731"/>
    </source>
</evidence>
<dbReference type="InterPro" id="IPR035647">
    <property type="entry name" value="EFG_III/V"/>
</dbReference>
<keyword evidence="2" id="KW-0547">Nucleotide-binding</keyword>
<dbReference type="SUPFAM" id="SSF50447">
    <property type="entry name" value="Translation proteins"/>
    <property type="match status" value="1"/>
</dbReference>
<dbReference type="SMART" id="SM00889">
    <property type="entry name" value="EFG_IV"/>
    <property type="match status" value="1"/>
</dbReference>
<dbReference type="PATRIC" id="fig|1048808.3.peg.822"/>
<dbReference type="GO" id="GO:0005525">
    <property type="term" value="F:GTP binding"/>
    <property type="evidence" value="ECO:0007669"/>
    <property type="project" value="UniProtKB-KW"/>
</dbReference>
<evidence type="ECO:0000256" key="4">
    <source>
        <dbReference type="ARBA" id="ARBA00022917"/>
    </source>
</evidence>
<evidence type="ECO:0000256" key="2">
    <source>
        <dbReference type="ARBA" id="ARBA00022741"/>
    </source>
</evidence>
<dbReference type="InterPro" id="IPR000795">
    <property type="entry name" value="T_Tr_GTP-bd_dom"/>
</dbReference>
<dbReference type="SUPFAM" id="SSF52540">
    <property type="entry name" value="P-loop containing nucleoside triphosphate hydrolases"/>
    <property type="match status" value="1"/>
</dbReference>
<dbReference type="InterPro" id="IPR009022">
    <property type="entry name" value="EFG_III"/>
</dbReference>
<dbReference type="NCBIfam" id="NF009381">
    <property type="entry name" value="PRK12740.1-5"/>
    <property type="match status" value="1"/>
</dbReference>
<dbReference type="GO" id="GO:0032790">
    <property type="term" value="P:ribosome disassembly"/>
    <property type="evidence" value="ECO:0007669"/>
    <property type="project" value="TreeGrafter"/>
</dbReference>
<dbReference type="CDD" id="cd03713">
    <property type="entry name" value="EFG_mtEFG_C"/>
    <property type="match status" value="1"/>
</dbReference>
<proteinExistence type="predicted"/>
<dbReference type="SMART" id="SM00838">
    <property type="entry name" value="EFG_C"/>
    <property type="match status" value="1"/>
</dbReference>
<dbReference type="NCBIfam" id="TIGR00231">
    <property type="entry name" value="small_GTP"/>
    <property type="match status" value="1"/>
</dbReference>
<dbReference type="InterPro" id="IPR000640">
    <property type="entry name" value="EFG_V-like"/>
</dbReference>
<evidence type="ECO:0000256" key="1">
    <source>
        <dbReference type="ARBA" id="ARBA00017872"/>
    </source>
</evidence>
<organism evidence="8 9">
    <name type="scientific">endosymbiont of Riftia pachyptila</name>
    <name type="common">vent Ph05</name>
    <dbReference type="NCBI Taxonomy" id="1048808"/>
    <lineage>
        <taxon>Bacteria</taxon>
        <taxon>Pseudomonadati</taxon>
        <taxon>Pseudomonadota</taxon>
        <taxon>Gammaproteobacteria</taxon>
        <taxon>sulfur-oxidizing symbionts</taxon>
    </lineage>
</organism>
<dbReference type="EMBL" id="AFOC01000015">
    <property type="protein sequence ID" value="EGV52175.1"/>
    <property type="molecule type" value="Genomic_DNA"/>
</dbReference>
<dbReference type="AlphaFoldDB" id="G2DB67"/>
<dbReference type="PRINTS" id="PR00315">
    <property type="entry name" value="ELONGATNFCT"/>
</dbReference>
<dbReference type="InterPro" id="IPR009000">
    <property type="entry name" value="Transl_B-barrel_sf"/>
</dbReference>
<dbReference type="InterPro" id="IPR005517">
    <property type="entry name" value="Transl_elong_EFG/EF2_IV"/>
</dbReference>
<protein>
    <recommendedName>
        <fullName evidence="1">Elongation factor G</fullName>
    </recommendedName>
</protein>
<dbReference type="InterPro" id="IPR047872">
    <property type="entry name" value="EFG_IV"/>
</dbReference>
<dbReference type="InterPro" id="IPR035649">
    <property type="entry name" value="EFG_V"/>
</dbReference>
<dbReference type="Pfam" id="PF00679">
    <property type="entry name" value="EFG_C"/>
    <property type="match status" value="1"/>
</dbReference>
<evidence type="ECO:0000259" key="7">
    <source>
        <dbReference type="PROSITE" id="PS51722"/>
    </source>
</evidence>
<dbReference type="Pfam" id="PF03764">
    <property type="entry name" value="EFG_IV"/>
    <property type="match status" value="1"/>
</dbReference>
<dbReference type="InterPro" id="IPR041095">
    <property type="entry name" value="EFG_II"/>
</dbReference>
<dbReference type="PROSITE" id="PS51722">
    <property type="entry name" value="G_TR_2"/>
    <property type="match status" value="1"/>
</dbReference>
<dbReference type="CDD" id="cd04170">
    <property type="entry name" value="EF-G_bact"/>
    <property type="match status" value="1"/>
</dbReference>
<dbReference type="InterPro" id="IPR027417">
    <property type="entry name" value="P-loop_NTPase"/>
</dbReference>
<dbReference type="InterPro" id="IPR014721">
    <property type="entry name" value="Ribsml_uS5_D2-typ_fold_subgr"/>
</dbReference>
<dbReference type="Gene3D" id="3.30.70.870">
    <property type="entry name" value="Elongation Factor G (Translational Gtpase), domain 3"/>
    <property type="match status" value="1"/>
</dbReference>
<keyword evidence="4" id="KW-0648">Protein biosynthesis</keyword>
<dbReference type="Gene3D" id="2.40.30.10">
    <property type="entry name" value="Translation factors"/>
    <property type="match status" value="1"/>
</dbReference>
<dbReference type="CDD" id="cd16262">
    <property type="entry name" value="EFG_III"/>
    <property type="match status" value="1"/>
</dbReference>
<dbReference type="GO" id="GO:0097216">
    <property type="term" value="F:guanosine tetraphosphate binding"/>
    <property type="evidence" value="ECO:0007669"/>
    <property type="project" value="UniProtKB-ARBA"/>
</dbReference>
<feature type="domain" description="Tr-type G" evidence="7">
    <location>
        <begin position="28"/>
        <end position="285"/>
    </location>
</feature>
<keyword evidence="9" id="KW-1185">Reference proteome</keyword>
<dbReference type="FunFam" id="3.30.70.240:FF:000001">
    <property type="entry name" value="Elongation factor G"/>
    <property type="match status" value="1"/>
</dbReference>
<sequence>MSAISAVAINNEHLRHKGGSRMPSHSTHDIRNIALVGHANAGKTTLIEALLHKAGMIDSPGSIERGTTICDSDDQEKLLQHSLDIAITHLHSDGTLINLIDTPGYADLIGRSISILPAVETAAVVINAQTGVEPITQRMMEAAKRRNLCRMIVINKINAEDVDYQSLLGAIRENFGDACLPINLPANGGQRVIDCFFQPGGDSTDFSSVAEAHSAIIDQVVEVDEALMEVYLEQGEELSPEQLHGPFEKALREGHLVPVCFASGQSGAGIEELLHLFSRLMPDPTEGNPPPFMKGEGAEMQPIQVRPDPDLHTLCHVFKIFNDPYRGKLGIFRVHQGKLKPNSQLFIGDARKPIKATHLYRLQGNQQTEVEQAVPGDICAIARIDDLHFDAVLHDSHDEDHHHLRSIECPLPLFGLAIEASRRGDEQKLSDALHKLQDEDPCFHIEHNRSLNETVMRGLGNLHLEVLLERLKRHYNVDVETHPPSIAYRETITKPAEGHYRHKKQTGGAGQFGEVSLRIEPLERGSGFEFANKVIGGAIPGQFIPAVEKGVRQAIEEGAIAGFPMQDIRVTLLDGKHHSVDSKEIAFSTAGKKAFLEAAEKAATVILEPIVNIAITAPDSSMGDLAGDLAAKRGQINGTDSGNNGEIIISGSVPLAELGSYSTELKALTGGEGSYNIEFSHYEAVPTNLQKELVRQK</sequence>
<dbReference type="Gene3D" id="3.40.50.300">
    <property type="entry name" value="P-loop containing nucleotide triphosphate hydrolases"/>
    <property type="match status" value="1"/>
</dbReference>
<dbReference type="Gene3D" id="3.30.230.10">
    <property type="match status" value="1"/>
</dbReference>
<keyword evidence="5" id="KW-0342">GTP-binding</keyword>
<comment type="function">
    <text evidence="6">Catalyzes the GTP-dependent ribosomal translocation step during translation elongation. During this step, the ribosome changes from the pre-translocational (PRE) to the post-translocational (POST) state as the newly formed A-site-bound peptidyl-tRNA and P-site-bound deacylated tRNA move to the P and E sites, respectively. Catalyzes the coordinated movement of the two tRNA molecules, the mRNA and conformational changes in the ribosome.</text>
</comment>